<protein>
    <submittedName>
        <fullName evidence="9">Rhoptry metalloprotease toxolysin TLN1</fullName>
    </submittedName>
</protein>
<dbReference type="InterPro" id="IPR001431">
    <property type="entry name" value="Pept_M16_Zn_BS"/>
</dbReference>
<proteinExistence type="inferred from homology"/>
<comment type="caution">
    <text evidence="9">The sequence shown here is derived from an EMBL/GenBank/DDBJ whole genome shotgun (WGS) entry which is preliminary data.</text>
</comment>
<keyword evidence="3" id="KW-0479">Metal-binding</keyword>
<evidence type="ECO:0000256" key="3">
    <source>
        <dbReference type="ARBA" id="ARBA00022723"/>
    </source>
</evidence>
<comment type="similarity">
    <text evidence="1">Belongs to the peptidase M16 family.</text>
</comment>
<evidence type="ECO:0000256" key="5">
    <source>
        <dbReference type="ARBA" id="ARBA00022833"/>
    </source>
</evidence>
<dbReference type="Proteomes" id="UP000823046">
    <property type="component" value="Unassembled WGS sequence"/>
</dbReference>
<keyword evidence="6 9" id="KW-0482">Metalloprotease</keyword>
<evidence type="ECO:0000256" key="7">
    <source>
        <dbReference type="SAM" id="MobiDB-lite"/>
    </source>
</evidence>
<accession>A0ABQ7JAA3</accession>
<dbReference type="InterPro" id="IPR011765">
    <property type="entry name" value="Pept_M16_N"/>
</dbReference>
<keyword evidence="4" id="KW-0378">Hydrolase</keyword>
<sequence length="643" mass="72664">MLQFSRGNNSTEGRQILQSIPPSLVVFSQSFTPIAASANSEPSCDLQLPIVAESIERDLSLLKESLYIQKPPLDERKYQYFKLKPSGLLGVAIADGEDSTGAVAVSVGCGYFHDPVKVPGVAHLLEHMIFLGTKRDPRPSRWDTLISSVAGNHNAYTEAEKTVFYFSAPSPVIPVLLEEFKHHLLEPLLSYEQYATEVMAVDLEHEKNKPSQNRVAVELALNLAPECNVAKKFGTGNYETLCTEPQKLDLDMIEQLRQFHSKCYIPKNMVISIKLGKKRHNDGESTPEEDQYNLLEIEEIVQDIFGNEMTLTKEVGESGEATVPDTASASPSKSYSWHPDLSSRIPVGQMGNQYSEKHSDESDRQEKTHSTTNSKQHESLKEIDGANMASSSNKWEKKLSPLSFIQTKNTQEALSNEIMKDLTASHSFVSQQNMSPINSLSMRDMGSQQLIDKQISQNFGLKNQPKMNRRILIRIPQNYGWKQQLTIFWSIPIGREENLFYSEFQILNLIQYWFEYPGESSLLNVLKVDGLVSGLEYFDYITTQYAIVGIFCDLTDAGFLNFEKVIRYVDAYVDKLHETLQGNSNTASESSAYISSFFKEHSRMSKFAWEFHEKQGSVEIAVQCAKNAMDFPHRPDVRTKRAK</sequence>
<reference evidence="9 10" key="1">
    <citation type="journal article" date="2020" name="bioRxiv">
        <title>Metabolic contributions of an alphaproteobacterial endosymbiont in the apicomplexan Cardiosporidium cionae.</title>
        <authorList>
            <person name="Hunter E.S."/>
            <person name="Paight C.J."/>
            <person name="Lane C.E."/>
        </authorList>
    </citation>
    <scope>NUCLEOTIDE SEQUENCE [LARGE SCALE GENOMIC DNA]</scope>
    <source>
        <strain evidence="9">ESH_2018</strain>
    </source>
</reference>
<feature type="compositionally biased region" description="Polar residues" evidence="7">
    <location>
        <begin position="325"/>
        <end position="335"/>
    </location>
</feature>
<dbReference type="InterPro" id="IPR011249">
    <property type="entry name" value="Metalloenz_LuxS/M16"/>
</dbReference>
<gene>
    <name evidence="9" type="primary">TLN1</name>
    <name evidence="9" type="ORF">IE077_002643</name>
</gene>
<dbReference type="GO" id="GO:0008237">
    <property type="term" value="F:metallopeptidase activity"/>
    <property type="evidence" value="ECO:0007669"/>
    <property type="project" value="UniProtKB-KW"/>
</dbReference>
<keyword evidence="5" id="KW-0862">Zinc</keyword>
<dbReference type="PROSITE" id="PS00143">
    <property type="entry name" value="INSULINASE"/>
    <property type="match status" value="1"/>
</dbReference>
<name>A0ABQ7JAA3_9APIC</name>
<feature type="compositionally biased region" description="Basic and acidic residues" evidence="7">
    <location>
        <begin position="355"/>
        <end position="384"/>
    </location>
</feature>
<dbReference type="Pfam" id="PF00675">
    <property type="entry name" value="Peptidase_M16"/>
    <property type="match status" value="1"/>
</dbReference>
<evidence type="ECO:0000313" key="9">
    <source>
        <dbReference type="EMBL" id="KAF8820927.1"/>
    </source>
</evidence>
<keyword evidence="10" id="KW-1185">Reference proteome</keyword>
<dbReference type="PANTHER" id="PTHR43690">
    <property type="entry name" value="NARDILYSIN"/>
    <property type="match status" value="1"/>
</dbReference>
<dbReference type="InterPro" id="IPR050626">
    <property type="entry name" value="Peptidase_M16"/>
</dbReference>
<evidence type="ECO:0000313" key="10">
    <source>
        <dbReference type="Proteomes" id="UP000823046"/>
    </source>
</evidence>
<evidence type="ECO:0000256" key="4">
    <source>
        <dbReference type="ARBA" id="ARBA00022801"/>
    </source>
</evidence>
<keyword evidence="2" id="KW-0645">Protease</keyword>
<organism evidence="9 10">
    <name type="scientific">Cardiosporidium cionae</name>
    <dbReference type="NCBI Taxonomy" id="476202"/>
    <lineage>
        <taxon>Eukaryota</taxon>
        <taxon>Sar</taxon>
        <taxon>Alveolata</taxon>
        <taxon>Apicomplexa</taxon>
        <taxon>Aconoidasida</taxon>
        <taxon>Nephromycida</taxon>
        <taxon>Cardiosporidium</taxon>
    </lineage>
</organism>
<dbReference type="PANTHER" id="PTHR43690:SF18">
    <property type="entry name" value="INSULIN-DEGRADING ENZYME-RELATED"/>
    <property type="match status" value="1"/>
</dbReference>
<feature type="region of interest" description="Disordered" evidence="7">
    <location>
        <begin position="316"/>
        <end position="392"/>
    </location>
</feature>
<dbReference type="SUPFAM" id="SSF63411">
    <property type="entry name" value="LuxS/MPP-like metallohydrolase"/>
    <property type="match status" value="2"/>
</dbReference>
<evidence type="ECO:0000256" key="6">
    <source>
        <dbReference type="ARBA" id="ARBA00023049"/>
    </source>
</evidence>
<feature type="domain" description="Peptidase M16 N-terminal" evidence="8">
    <location>
        <begin position="97"/>
        <end position="213"/>
    </location>
</feature>
<evidence type="ECO:0000256" key="1">
    <source>
        <dbReference type="ARBA" id="ARBA00007261"/>
    </source>
</evidence>
<dbReference type="EMBL" id="JADAQX010000270">
    <property type="protein sequence ID" value="KAF8820927.1"/>
    <property type="molecule type" value="Genomic_DNA"/>
</dbReference>
<evidence type="ECO:0000259" key="8">
    <source>
        <dbReference type="Pfam" id="PF00675"/>
    </source>
</evidence>
<dbReference type="Gene3D" id="3.30.830.10">
    <property type="entry name" value="Metalloenzyme, LuxS/M16 peptidase-like"/>
    <property type="match status" value="2"/>
</dbReference>
<evidence type="ECO:0000256" key="2">
    <source>
        <dbReference type="ARBA" id="ARBA00022670"/>
    </source>
</evidence>